<sequence length="317" mass="35653">MFTGISQSSFTDISLWIAEMDKKIIITGASGLLGRECFKIFDSDNEWTVLGLAYSRSSDKLKRVDLTNFQQVASVFREFKPDVILHAAAERRPDVVEKEEDKTKQINVEATRNLCQLANELGAYVIFISTDYVFDGRNPPYKITDKPNPLNKYGLSKAEGEKVVMEYSSGNIIFRVPVLYGSVERLDESAVTVLFDKVKDSSQSAEMNHCERRYPTSCSDLAVALKILMDSRIKTPDLTGYFHWSGTDMMTKYDMALAMAQLFGLPSHHLIADVKPSTGAPRPYDCQLDCSRMESLGATKRTPFKTGIKSVLEKFYP</sequence>
<dbReference type="PANTHER" id="PTHR10491">
    <property type="entry name" value="DTDP-4-DEHYDRORHAMNOSE REDUCTASE"/>
    <property type="match status" value="1"/>
</dbReference>
<dbReference type="InterPro" id="IPR036291">
    <property type="entry name" value="NAD(P)-bd_dom_sf"/>
</dbReference>
<dbReference type="PANTHER" id="PTHR10491:SF4">
    <property type="entry name" value="METHIONINE ADENOSYLTRANSFERASE 2 SUBUNIT BETA"/>
    <property type="match status" value="1"/>
</dbReference>
<dbReference type="InterPro" id="IPR005913">
    <property type="entry name" value="dTDP_dehydrorham_reduct"/>
</dbReference>
<comment type="pathway">
    <text evidence="1">Amino-acid biosynthesis; S-adenosyl-L-methionine biosynthesis; S-adenosyl-L-methionine from L-methionine: step 1/1.</text>
</comment>
<dbReference type="GO" id="GO:0048270">
    <property type="term" value="F:methionine adenosyltransferase regulator activity"/>
    <property type="evidence" value="ECO:0007669"/>
    <property type="project" value="TreeGrafter"/>
</dbReference>
<proteinExistence type="inferred from homology"/>
<evidence type="ECO:0000259" key="7">
    <source>
        <dbReference type="Pfam" id="PF04321"/>
    </source>
</evidence>
<evidence type="ECO:0000256" key="5">
    <source>
        <dbReference type="ARBA" id="ARBA00045998"/>
    </source>
</evidence>
<evidence type="ECO:0000256" key="4">
    <source>
        <dbReference type="ARBA" id="ARBA00029977"/>
    </source>
</evidence>
<evidence type="ECO:0000256" key="1">
    <source>
        <dbReference type="ARBA" id="ARBA00005224"/>
    </source>
</evidence>
<dbReference type="SUPFAM" id="SSF51735">
    <property type="entry name" value="NAD(P)-binding Rossmann-fold domains"/>
    <property type="match status" value="1"/>
</dbReference>
<dbReference type="OrthoDB" id="6235964at2759"/>
<dbReference type="CDD" id="cd05254">
    <property type="entry name" value="dTDP_HR_like_SDR_e"/>
    <property type="match status" value="1"/>
</dbReference>
<evidence type="ECO:0000313" key="8">
    <source>
        <dbReference type="Proteomes" id="UP001165740"/>
    </source>
</evidence>
<protein>
    <recommendedName>
        <fullName evidence="3">Methionine adenosyltransferase 2 subunit beta</fullName>
    </recommendedName>
    <alternativeName>
        <fullName evidence="4">Methionine adenosyltransferase II beta</fullName>
    </alternativeName>
</protein>
<dbReference type="RefSeq" id="XP_055893701.1">
    <property type="nucleotide sequence ID" value="XM_056037726.1"/>
</dbReference>
<dbReference type="GeneID" id="106054671"/>
<dbReference type="Pfam" id="PF04321">
    <property type="entry name" value="RmlD_sub_bind"/>
    <property type="match status" value="1"/>
</dbReference>
<dbReference type="OMA" id="IRTAWVY"/>
<evidence type="ECO:0000256" key="6">
    <source>
        <dbReference type="ARBA" id="ARBA00046786"/>
    </source>
</evidence>
<dbReference type="InterPro" id="IPR029903">
    <property type="entry name" value="RmlD-like-bd"/>
</dbReference>
<keyword evidence="8" id="KW-1185">Reference proteome</keyword>
<comment type="function">
    <text evidence="5">Regulatory subunit of S-adenosylmethionine synthetase 2, an enzyme that catalyzes the formation of S-adenosylmethionine from methionine and ATP. Regulates MAT2A catalytic activity by changing its kinetic properties, increasing its affinity for L-methionine. Can bind NADP (in vitro).</text>
</comment>
<dbReference type="Gene3D" id="3.40.50.720">
    <property type="entry name" value="NAD(P)-binding Rossmann-like Domain"/>
    <property type="match status" value="1"/>
</dbReference>
<evidence type="ECO:0000256" key="3">
    <source>
        <dbReference type="ARBA" id="ARBA00021596"/>
    </source>
</evidence>
<evidence type="ECO:0000256" key="2">
    <source>
        <dbReference type="ARBA" id="ARBA00008656"/>
    </source>
</evidence>
<name>A0A9W3B2J7_BIOGL</name>
<feature type="domain" description="RmlD-like substrate binding" evidence="7">
    <location>
        <begin position="23"/>
        <end position="315"/>
    </location>
</feature>
<gene>
    <name evidence="9" type="primary">LOC106054671</name>
</gene>
<dbReference type="GO" id="GO:0048269">
    <property type="term" value="C:methionine adenosyltransferase complex"/>
    <property type="evidence" value="ECO:0007669"/>
    <property type="project" value="TreeGrafter"/>
</dbReference>
<dbReference type="Proteomes" id="UP001165740">
    <property type="component" value="Chromosome 8"/>
</dbReference>
<organism evidence="8 9">
    <name type="scientific">Biomphalaria glabrata</name>
    <name type="common">Bloodfluke planorb</name>
    <name type="synonym">Freshwater snail</name>
    <dbReference type="NCBI Taxonomy" id="6526"/>
    <lineage>
        <taxon>Eukaryota</taxon>
        <taxon>Metazoa</taxon>
        <taxon>Spiralia</taxon>
        <taxon>Lophotrochozoa</taxon>
        <taxon>Mollusca</taxon>
        <taxon>Gastropoda</taxon>
        <taxon>Heterobranchia</taxon>
        <taxon>Euthyneura</taxon>
        <taxon>Panpulmonata</taxon>
        <taxon>Hygrophila</taxon>
        <taxon>Lymnaeoidea</taxon>
        <taxon>Planorbidae</taxon>
        <taxon>Biomphalaria</taxon>
    </lineage>
</organism>
<dbReference type="GO" id="GO:0006556">
    <property type="term" value="P:S-adenosylmethionine biosynthetic process"/>
    <property type="evidence" value="ECO:0007669"/>
    <property type="project" value="TreeGrafter"/>
</dbReference>
<dbReference type="AlphaFoldDB" id="A0A9W3B2J7"/>
<comment type="subunit">
    <text evidence="6">Heterotrimer; composed of a catalytic MAT2A homodimer that binds one regulatory MAT2B chain. Heterohexamer; composed of a central, catalytic MAT2A homotetramer flanked on either side by a regulatory MAT2B chain. NADP binding increases the affinity for MAT2A.</text>
</comment>
<dbReference type="FunFam" id="3.40.50.720:FF:000357">
    <property type="entry name" value="Methionine adenosyltransferase 2 subunit beta"/>
    <property type="match status" value="1"/>
</dbReference>
<evidence type="ECO:0000313" key="9">
    <source>
        <dbReference type="RefSeq" id="XP_055893701.1"/>
    </source>
</evidence>
<accession>A0A9W3B2J7</accession>
<reference evidence="9" key="1">
    <citation type="submission" date="2025-08" db="UniProtKB">
        <authorList>
            <consortium name="RefSeq"/>
        </authorList>
    </citation>
    <scope>IDENTIFICATION</scope>
</reference>
<comment type="similarity">
    <text evidence="2">Belongs to the dTDP-4-dehydrorhamnose reductase family. MAT2B subfamily.</text>
</comment>